<feature type="transmembrane region" description="Helical" evidence="1">
    <location>
        <begin position="7"/>
        <end position="31"/>
    </location>
</feature>
<evidence type="ECO:0000313" key="4">
    <source>
        <dbReference type="Proteomes" id="UP000469185"/>
    </source>
</evidence>
<keyword evidence="1" id="KW-0812">Transmembrane</keyword>
<keyword evidence="1" id="KW-1133">Transmembrane helix</keyword>
<dbReference type="Pfam" id="PF25549">
    <property type="entry name" value="DUF7927"/>
    <property type="match status" value="1"/>
</dbReference>
<dbReference type="RefSeq" id="WP_163818855.1">
    <property type="nucleotide sequence ID" value="NZ_JAAGOB010000006.1"/>
</dbReference>
<feature type="transmembrane region" description="Helical" evidence="1">
    <location>
        <begin position="147"/>
        <end position="165"/>
    </location>
</feature>
<dbReference type="EMBL" id="JAAGOB010000006">
    <property type="protein sequence ID" value="NED96060.1"/>
    <property type="molecule type" value="Genomic_DNA"/>
</dbReference>
<evidence type="ECO:0000256" key="1">
    <source>
        <dbReference type="SAM" id="Phobius"/>
    </source>
</evidence>
<sequence>MGVRRRLSVVLAGLAIGMAAFVAVMGLGHLVGPAYSVVKATIPEAGSTVLPGDVITSVVTVTHRGGDGVSDALFIDDLSTVREVTWSGDLEVSDGVAAINDGVLVWGGDVGAGEQITVRYALIVGGESGVTVLDEQPLVPDADPPRAVRALLAALALLGVAWWLYRAARRADNVAGSRAVSGGWRLNHHAVHG</sequence>
<dbReference type="InterPro" id="IPR057687">
    <property type="entry name" value="DUF7927"/>
</dbReference>
<evidence type="ECO:0000259" key="2">
    <source>
        <dbReference type="Pfam" id="PF25549"/>
    </source>
</evidence>
<name>A0A6N9YMB1_9ACTN</name>
<accession>A0A6N9YMB1</accession>
<protein>
    <recommendedName>
        <fullName evidence="2">DUF7927 domain-containing protein</fullName>
    </recommendedName>
</protein>
<dbReference type="AlphaFoldDB" id="A0A6N9YMB1"/>
<reference evidence="3 4" key="1">
    <citation type="submission" date="2020-02" db="EMBL/GenBank/DDBJ databases">
        <authorList>
            <person name="Li X.-J."/>
            <person name="Feng X.-M."/>
        </authorList>
    </citation>
    <scope>NUCLEOTIDE SEQUENCE [LARGE SCALE GENOMIC DNA]</scope>
    <source>
        <strain evidence="3 4">CGMCC 4.7225</strain>
    </source>
</reference>
<dbReference type="Proteomes" id="UP000469185">
    <property type="component" value="Unassembled WGS sequence"/>
</dbReference>
<keyword evidence="1" id="KW-0472">Membrane</keyword>
<comment type="caution">
    <text evidence="3">The sequence shown here is derived from an EMBL/GenBank/DDBJ whole genome shotgun (WGS) entry which is preliminary data.</text>
</comment>
<feature type="domain" description="DUF7927" evidence="2">
    <location>
        <begin position="35"/>
        <end position="145"/>
    </location>
</feature>
<evidence type="ECO:0000313" key="3">
    <source>
        <dbReference type="EMBL" id="NED96060.1"/>
    </source>
</evidence>
<proteinExistence type="predicted"/>
<keyword evidence="4" id="KW-1185">Reference proteome</keyword>
<gene>
    <name evidence="3" type="ORF">G1H11_12150</name>
</gene>
<organism evidence="3 4">
    <name type="scientific">Phytoactinopolyspora alkaliphila</name>
    <dbReference type="NCBI Taxonomy" id="1783498"/>
    <lineage>
        <taxon>Bacteria</taxon>
        <taxon>Bacillati</taxon>
        <taxon>Actinomycetota</taxon>
        <taxon>Actinomycetes</taxon>
        <taxon>Jiangellales</taxon>
        <taxon>Jiangellaceae</taxon>
        <taxon>Phytoactinopolyspora</taxon>
    </lineage>
</organism>